<dbReference type="EMBL" id="LWAE01000014">
    <property type="protein sequence ID" value="KZL88843.1"/>
    <property type="molecule type" value="Genomic_DNA"/>
</dbReference>
<dbReference type="InterPro" id="IPR036291">
    <property type="entry name" value="NAD(P)-bd_dom_sf"/>
</dbReference>
<evidence type="ECO:0000256" key="8">
    <source>
        <dbReference type="RuleBase" id="RU361160"/>
    </source>
</evidence>
<evidence type="ECO:0000256" key="7">
    <source>
        <dbReference type="RuleBase" id="RU000397"/>
    </source>
</evidence>
<organism evidence="10 11">
    <name type="scientific">Clostridium magnum DSM 2767</name>
    <dbReference type="NCBI Taxonomy" id="1121326"/>
    <lineage>
        <taxon>Bacteria</taxon>
        <taxon>Bacillati</taxon>
        <taxon>Bacillota</taxon>
        <taxon>Clostridia</taxon>
        <taxon>Eubacteriales</taxon>
        <taxon>Clostridiaceae</taxon>
        <taxon>Clostridium</taxon>
    </lineage>
</organism>
<dbReference type="InterPro" id="IPR020830">
    <property type="entry name" value="GlycerAld_3-P_DH_AS"/>
</dbReference>
<reference evidence="10 11" key="1">
    <citation type="submission" date="2016-04" db="EMBL/GenBank/DDBJ databases">
        <title>Genome sequence of Clostridium magnum DSM 2767.</title>
        <authorList>
            <person name="Poehlein A."/>
            <person name="Uhlig R."/>
            <person name="Fischer R."/>
            <person name="Bahl H."/>
            <person name="Daniel R."/>
        </authorList>
    </citation>
    <scope>NUCLEOTIDE SEQUENCE [LARGE SCALE GENOMIC DNA]</scope>
    <source>
        <strain evidence="10 11">DSM 2767</strain>
    </source>
</reference>
<protein>
    <recommendedName>
        <fullName evidence="8">Glyceraldehyde-3-phosphate dehydrogenase</fullName>
        <ecNumber evidence="8">1.2.1.-</ecNumber>
    </recommendedName>
</protein>
<dbReference type="SUPFAM" id="SSF55347">
    <property type="entry name" value="Glyceraldehyde-3-phosphate dehydrogenase-like, C-terminal domain"/>
    <property type="match status" value="1"/>
</dbReference>
<dbReference type="GO" id="GO:0016620">
    <property type="term" value="F:oxidoreductase activity, acting on the aldehyde or oxo group of donors, NAD or NADP as acceptor"/>
    <property type="evidence" value="ECO:0007669"/>
    <property type="project" value="InterPro"/>
</dbReference>
<evidence type="ECO:0000313" key="10">
    <source>
        <dbReference type="EMBL" id="KZL88843.1"/>
    </source>
</evidence>
<proteinExistence type="inferred from homology"/>
<dbReference type="InterPro" id="IPR020831">
    <property type="entry name" value="GlycerAld/Erythrose_P_DH"/>
</dbReference>
<dbReference type="SUPFAM" id="SSF51735">
    <property type="entry name" value="NAD(P)-binding Rossmann-fold domains"/>
    <property type="match status" value="1"/>
</dbReference>
<dbReference type="GO" id="GO:0051287">
    <property type="term" value="F:NAD binding"/>
    <property type="evidence" value="ECO:0007669"/>
    <property type="project" value="InterPro"/>
</dbReference>
<dbReference type="GO" id="GO:0006006">
    <property type="term" value="P:glucose metabolic process"/>
    <property type="evidence" value="ECO:0007669"/>
    <property type="project" value="InterPro"/>
</dbReference>
<feature type="binding site" evidence="5">
    <location>
        <begin position="12"/>
        <end position="13"/>
    </location>
    <ligand>
        <name>NAD(+)</name>
        <dbReference type="ChEBI" id="CHEBI:57540"/>
    </ligand>
</feature>
<feature type="binding site" evidence="4">
    <location>
        <position position="235"/>
    </location>
    <ligand>
        <name>D-glyceraldehyde 3-phosphate</name>
        <dbReference type="ChEBI" id="CHEBI:59776"/>
    </ligand>
</feature>
<dbReference type="Pfam" id="PF02800">
    <property type="entry name" value="Gp_dh_C"/>
    <property type="match status" value="1"/>
</dbReference>
<evidence type="ECO:0000256" key="1">
    <source>
        <dbReference type="ARBA" id="ARBA00007406"/>
    </source>
</evidence>
<dbReference type="InterPro" id="IPR020829">
    <property type="entry name" value="GlycerAld_3-P_DH_cat"/>
</dbReference>
<evidence type="ECO:0000259" key="9">
    <source>
        <dbReference type="SMART" id="SM00846"/>
    </source>
</evidence>
<dbReference type="EC" id="1.2.1.-" evidence="8"/>
<dbReference type="InterPro" id="IPR006424">
    <property type="entry name" value="Glyceraldehyde-3-P_DH_1"/>
</dbReference>
<feature type="active site" description="Nucleophile" evidence="3">
    <location>
        <position position="154"/>
    </location>
</feature>
<dbReference type="FunFam" id="3.40.50.720:FF:000001">
    <property type="entry name" value="Glyceraldehyde-3-phosphate dehydrogenase"/>
    <property type="match status" value="1"/>
</dbReference>
<dbReference type="CDD" id="cd05214">
    <property type="entry name" value="GAPDH_I_N"/>
    <property type="match status" value="1"/>
</dbReference>
<feature type="binding site" evidence="4">
    <location>
        <begin position="153"/>
        <end position="155"/>
    </location>
    <ligand>
        <name>D-glyceraldehyde 3-phosphate</name>
        <dbReference type="ChEBI" id="CHEBI:59776"/>
    </ligand>
</feature>
<dbReference type="Proteomes" id="UP000076603">
    <property type="component" value="Unassembled WGS sequence"/>
</dbReference>
<feature type="binding site" evidence="5">
    <location>
        <position position="122"/>
    </location>
    <ligand>
        <name>NAD(+)</name>
        <dbReference type="ChEBI" id="CHEBI:57540"/>
    </ligand>
</feature>
<keyword evidence="2 8" id="KW-0560">Oxidoreductase</keyword>
<dbReference type="Gene3D" id="3.40.50.720">
    <property type="entry name" value="NAD(P)-binding Rossmann-like Domain"/>
    <property type="match status" value="1"/>
</dbReference>
<keyword evidence="5" id="KW-0520">NAD</keyword>
<dbReference type="GO" id="GO:0050661">
    <property type="term" value="F:NADP binding"/>
    <property type="evidence" value="ECO:0007669"/>
    <property type="project" value="InterPro"/>
</dbReference>
<sequence>MSIKVAINGFGRIGRAVIRIAQERLDDNIEIVAINARADSKTLAHLFKYDSLYGRFRGTVKTNENSIIINGSEIKICNENDPESLPWKELGIDIVIESTGIFTDKEKLSKHIKAGAKKVILTAPGKNEDITVVMGVNEKSLDIEKHSIISNASCTTNCLAPFAKVLDDNFGIVKGLMTTVHSYTNDQKILDKTHKDLRRARAAGESIIPTTTGAAKAVEKVLPNLKGKLNGFSVRIPTPTVSLTDLVCELSRPVTVEEINNAFKTAAEGYMDGILGYSDEPLVSADYKGDDRSSIVDGLSTMVMSDTMVKVVAWYDNEWGYSCRIVDLVNYVAQLMHKQSEYDMKIAVTV</sequence>
<keyword evidence="11" id="KW-1185">Reference proteome</keyword>
<accession>A0A162QQW0</accession>
<dbReference type="OrthoDB" id="9803304at2"/>
<dbReference type="PATRIC" id="fig|1121326.3.peg.6004"/>
<feature type="site" description="Activates thiol group during catalysis" evidence="6">
    <location>
        <position position="181"/>
    </location>
</feature>
<dbReference type="InterPro" id="IPR020828">
    <property type="entry name" value="GlycerAld_3-P_DH_NAD(P)-bd"/>
</dbReference>
<dbReference type="Pfam" id="PF00044">
    <property type="entry name" value="Gp_dh_N"/>
    <property type="match status" value="1"/>
</dbReference>
<dbReference type="Gene3D" id="3.30.360.10">
    <property type="entry name" value="Dihydrodipicolinate Reductase, domain 2"/>
    <property type="match status" value="1"/>
</dbReference>
<dbReference type="SMART" id="SM00846">
    <property type="entry name" value="Gp_dh_N"/>
    <property type="match status" value="1"/>
</dbReference>
<dbReference type="NCBIfam" id="NF005830">
    <property type="entry name" value="PRK07729.1"/>
    <property type="match status" value="1"/>
</dbReference>
<feature type="domain" description="Glyceraldehyde 3-phosphate dehydrogenase NAD(P) binding" evidence="9">
    <location>
        <begin position="3"/>
        <end position="154"/>
    </location>
</feature>
<evidence type="ECO:0000313" key="11">
    <source>
        <dbReference type="Proteomes" id="UP000076603"/>
    </source>
</evidence>
<dbReference type="PROSITE" id="PS00071">
    <property type="entry name" value="GAPDH"/>
    <property type="match status" value="1"/>
</dbReference>
<dbReference type="NCBIfam" id="TIGR01534">
    <property type="entry name" value="GAPDH-I"/>
    <property type="match status" value="1"/>
</dbReference>
<dbReference type="RefSeq" id="WP_066630634.1">
    <property type="nucleotide sequence ID" value="NZ_FQXL01000035.1"/>
</dbReference>
<dbReference type="FunFam" id="3.30.360.10:FF:000002">
    <property type="entry name" value="Glyceraldehyde-3-phosphate dehydrogenase"/>
    <property type="match status" value="1"/>
</dbReference>
<dbReference type="PIRSF" id="PIRSF000149">
    <property type="entry name" value="GAP_DH"/>
    <property type="match status" value="1"/>
</dbReference>
<evidence type="ECO:0000256" key="3">
    <source>
        <dbReference type="PIRSR" id="PIRSR000149-1"/>
    </source>
</evidence>
<dbReference type="CDD" id="cd18126">
    <property type="entry name" value="GAPDH_I_C"/>
    <property type="match status" value="1"/>
</dbReference>
<evidence type="ECO:0000256" key="2">
    <source>
        <dbReference type="ARBA" id="ARBA00023002"/>
    </source>
</evidence>
<keyword evidence="5" id="KW-0547">Nucleotide-binding</keyword>
<dbReference type="STRING" id="1121326.CLMAG_59360"/>
<feature type="binding site" evidence="4">
    <location>
        <position position="184"/>
    </location>
    <ligand>
        <name>D-glyceraldehyde 3-phosphate</name>
        <dbReference type="ChEBI" id="CHEBI:59776"/>
    </ligand>
</feature>
<feature type="binding site" evidence="4">
    <location>
        <begin position="212"/>
        <end position="213"/>
    </location>
    <ligand>
        <name>D-glyceraldehyde 3-phosphate</name>
        <dbReference type="ChEBI" id="CHEBI:59776"/>
    </ligand>
</feature>
<name>A0A162QQW0_9CLOT</name>
<evidence type="ECO:0000256" key="4">
    <source>
        <dbReference type="PIRSR" id="PIRSR000149-2"/>
    </source>
</evidence>
<evidence type="ECO:0000256" key="5">
    <source>
        <dbReference type="PIRSR" id="PIRSR000149-3"/>
    </source>
</evidence>
<dbReference type="AlphaFoldDB" id="A0A162QQW0"/>
<dbReference type="PANTHER" id="PTHR43148">
    <property type="entry name" value="GLYCERALDEHYDE-3-PHOSPHATE DEHYDROGENASE 2"/>
    <property type="match status" value="1"/>
</dbReference>
<gene>
    <name evidence="10" type="primary">gapB</name>
    <name evidence="10" type="ORF">CLMAG_59360</name>
</gene>
<evidence type="ECO:0000256" key="6">
    <source>
        <dbReference type="PIRSR" id="PIRSR000149-4"/>
    </source>
</evidence>
<feature type="binding site" evidence="5">
    <location>
        <position position="317"/>
    </location>
    <ligand>
        <name>NAD(+)</name>
        <dbReference type="ChEBI" id="CHEBI:57540"/>
    </ligand>
</feature>
<comment type="caution">
    <text evidence="10">The sequence shown here is derived from an EMBL/GenBank/DDBJ whole genome shotgun (WGS) entry which is preliminary data.</text>
</comment>
<dbReference type="PRINTS" id="PR00078">
    <property type="entry name" value="G3PDHDRGNASE"/>
</dbReference>
<comment type="similarity">
    <text evidence="1 7">Belongs to the glyceraldehyde-3-phosphate dehydrogenase family.</text>
</comment>